<keyword evidence="3" id="KW-1185">Reference proteome</keyword>
<organism evidence="2 3">
    <name type="scientific">Spirochaeta lutea</name>
    <dbReference type="NCBI Taxonomy" id="1480694"/>
    <lineage>
        <taxon>Bacteria</taxon>
        <taxon>Pseudomonadati</taxon>
        <taxon>Spirochaetota</taxon>
        <taxon>Spirochaetia</taxon>
        <taxon>Spirochaetales</taxon>
        <taxon>Spirochaetaceae</taxon>
        <taxon>Spirochaeta</taxon>
    </lineage>
</organism>
<dbReference type="SUPFAM" id="SSF82649">
    <property type="entry name" value="SufE/NifU"/>
    <property type="match status" value="2"/>
</dbReference>
<evidence type="ECO:0008006" key="4">
    <source>
        <dbReference type="Google" id="ProtNLM"/>
    </source>
</evidence>
<dbReference type="EMBL" id="JNUP01000059">
    <property type="protein sequence ID" value="KGE72228.1"/>
    <property type="molecule type" value="Genomic_DNA"/>
</dbReference>
<dbReference type="Proteomes" id="UP000029692">
    <property type="component" value="Unassembled WGS sequence"/>
</dbReference>
<evidence type="ECO:0000313" key="2">
    <source>
        <dbReference type="EMBL" id="KGE72228.1"/>
    </source>
</evidence>
<dbReference type="RefSeq" id="WP_156104618.1">
    <property type="nucleotide sequence ID" value="NZ_JNUP01000059.1"/>
</dbReference>
<dbReference type="InterPro" id="IPR002871">
    <property type="entry name" value="NIF_FeS_clus_asmbl_NifU_N"/>
</dbReference>
<sequence length="174" mass="19368">MDMDSRGTLIMDTYRNPRYRYAQEDSDLILEEVNRSCGDRVQLYVRFRRDTAVPGKGEPGQGDSSIPTRAGSEADAPVSGTERERVIGEISFQGEGCSVCLSSAELLCRFARGRGLGEIQRSARAFESFLTVETEGGQAGEPGIPEELSVFRDLQRFPMRQKCALMAWRMMATL</sequence>
<accession>A0A098QXR3</accession>
<name>A0A098QXR3_9SPIO</name>
<reference evidence="2 3" key="1">
    <citation type="submission" date="2014-05" db="EMBL/GenBank/DDBJ databases">
        <title>De novo Genome Sequence of Spirocheata sp.</title>
        <authorList>
            <person name="Shivani Y."/>
            <person name="Subhash Y."/>
            <person name="Tushar L."/>
            <person name="Sasikala C."/>
            <person name="Ramana C.V."/>
        </authorList>
    </citation>
    <scope>NUCLEOTIDE SEQUENCE [LARGE SCALE GENOMIC DNA]</scope>
    <source>
        <strain evidence="2 3">JC230</strain>
    </source>
</reference>
<dbReference type="OrthoDB" id="9804157at2"/>
<evidence type="ECO:0000313" key="3">
    <source>
        <dbReference type="Proteomes" id="UP000029692"/>
    </source>
</evidence>
<dbReference type="GO" id="GO:0051536">
    <property type="term" value="F:iron-sulfur cluster binding"/>
    <property type="evidence" value="ECO:0007669"/>
    <property type="project" value="InterPro"/>
</dbReference>
<evidence type="ECO:0000256" key="1">
    <source>
        <dbReference type="SAM" id="MobiDB-lite"/>
    </source>
</evidence>
<dbReference type="Gene3D" id="3.90.1010.10">
    <property type="match status" value="1"/>
</dbReference>
<proteinExistence type="predicted"/>
<feature type="region of interest" description="Disordered" evidence="1">
    <location>
        <begin position="52"/>
        <end position="82"/>
    </location>
</feature>
<dbReference type="GO" id="GO:0016226">
    <property type="term" value="P:iron-sulfur cluster assembly"/>
    <property type="evidence" value="ECO:0007669"/>
    <property type="project" value="InterPro"/>
</dbReference>
<dbReference type="STRING" id="1480694.DC28_07560"/>
<comment type="caution">
    <text evidence="2">The sequence shown here is derived from an EMBL/GenBank/DDBJ whole genome shotgun (WGS) entry which is preliminary data.</text>
</comment>
<dbReference type="eggNOG" id="COG0822">
    <property type="taxonomic scope" value="Bacteria"/>
</dbReference>
<protein>
    <recommendedName>
        <fullName evidence="4">NIF system FeS cluster assembly NifU N-terminal domain-containing protein</fullName>
    </recommendedName>
</protein>
<dbReference type="CDD" id="cd06664">
    <property type="entry name" value="IscU_like"/>
    <property type="match status" value="1"/>
</dbReference>
<dbReference type="GO" id="GO:0005506">
    <property type="term" value="F:iron ion binding"/>
    <property type="evidence" value="ECO:0007669"/>
    <property type="project" value="InterPro"/>
</dbReference>
<gene>
    <name evidence="2" type="ORF">DC28_07560</name>
</gene>
<dbReference type="AlphaFoldDB" id="A0A098QXR3"/>